<organism evidence="2 3">
    <name type="scientific">Pararge aegeria aegeria</name>
    <dbReference type="NCBI Taxonomy" id="348720"/>
    <lineage>
        <taxon>Eukaryota</taxon>
        <taxon>Metazoa</taxon>
        <taxon>Ecdysozoa</taxon>
        <taxon>Arthropoda</taxon>
        <taxon>Hexapoda</taxon>
        <taxon>Insecta</taxon>
        <taxon>Pterygota</taxon>
        <taxon>Neoptera</taxon>
        <taxon>Endopterygota</taxon>
        <taxon>Lepidoptera</taxon>
        <taxon>Glossata</taxon>
        <taxon>Ditrysia</taxon>
        <taxon>Papilionoidea</taxon>
        <taxon>Nymphalidae</taxon>
        <taxon>Satyrinae</taxon>
        <taxon>Satyrini</taxon>
        <taxon>Parargina</taxon>
        <taxon>Pararge</taxon>
    </lineage>
</organism>
<dbReference type="AlphaFoldDB" id="A0A8S4RU67"/>
<dbReference type="GO" id="GO:0042073">
    <property type="term" value="P:intraciliary transport"/>
    <property type="evidence" value="ECO:0007669"/>
    <property type="project" value="InterPro"/>
</dbReference>
<name>A0A8S4RU67_9NEOP</name>
<feature type="region of interest" description="Disordered" evidence="1">
    <location>
        <begin position="129"/>
        <end position="174"/>
    </location>
</feature>
<dbReference type="InterPro" id="IPR036322">
    <property type="entry name" value="WD40_repeat_dom_sf"/>
</dbReference>
<dbReference type="GO" id="GO:0005868">
    <property type="term" value="C:cytoplasmic dynein complex"/>
    <property type="evidence" value="ECO:0007669"/>
    <property type="project" value="InterPro"/>
</dbReference>
<dbReference type="SUPFAM" id="SSF50978">
    <property type="entry name" value="WD40 repeat-like"/>
    <property type="match status" value="1"/>
</dbReference>
<dbReference type="OrthoDB" id="2162425at2759"/>
<proteinExistence type="predicted"/>
<dbReference type="InterPro" id="IPR042505">
    <property type="entry name" value="DYNC2I1"/>
</dbReference>
<sequence>MGVAKKLPFTNITVNSPIAKRKMNNEVKERDAKTEENKRIHEKSKIKDVETKGKRTAEVIPTKELRKRKEVVNQKVVLPERRRTKTRTLEEEEIKILTPDVVDNNLEMLNLTKRLSAQPKAFYVDLNEQTQQRTSEQPKESDEEVSYEDDFESYESDFESYQSESKSDHSCTPDDNYSCGSNEYNVDRDCPSNNDCYDNTAQANDESHSKDERMLDSGNFDLRDPRSVNKTKPMDYIIEGSEDIDKKISLTDEGFQEMSSSSGLSSMKTLHIDILDRPLFIDFTKSKENRRKRKIFERLQQRADDILSMVTLHEMSYDLYEMKPIPYDLYMATFGRFNYTQTAVQTFEDGITTEIQTEDILMTDKWTQNPIEFSNNHYLDSQKDINIKKKGSIENFTFLFNNDQDDINNIIDESYQNNPLRIYLEQKDGVGTNKVLSYENYKIKLKNNEYDHKKLRKFLKKVESRISNMLSRSSGNALSNLNKTSKFPFSNEYLLIKTTDIKVHSKLSTGFNKCVLSLWDLSIDILKPLKILLATNDVKIARFRGSTSGFIVGGLCDGTILLWDLSEEATWCYNIADGENSSKTVDIDSKTYSERRSTLQVCAYTSSALNLSKSELADSIVGLEFMGVTKNMDYDRKILAQICSLQSIGIITIWSIIHEKTKHLKHDIGKALWSTMKLERNQIINLAQHIDSPLQDAEITSLSFNLNSAKKRMAKKRLLNRTKVSRPISAIAKCQEDSSSVASKNNFVDKTDSLDNNIVCNHFKIMNLNGVENFLVAKNGGEVLCCRRDIGSFKVKTFCVSNSASSLTCIEASPHGLPYFLAATNCGTVNMCSLLDYRVLLTLDCR</sequence>
<reference evidence="2" key="1">
    <citation type="submission" date="2022-03" db="EMBL/GenBank/DDBJ databases">
        <authorList>
            <person name="Lindestad O."/>
        </authorList>
    </citation>
    <scope>NUCLEOTIDE SEQUENCE</scope>
</reference>
<feature type="compositionally biased region" description="Basic and acidic residues" evidence="1">
    <location>
        <begin position="205"/>
        <end position="226"/>
    </location>
</feature>
<dbReference type="PANTHER" id="PTHR16022:SF0">
    <property type="entry name" value="CYTOPLASMIC DYNEIN 2 INTERMEDIATE CHAIN 1"/>
    <property type="match status" value="1"/>
</dbReference>
<evidence type="ECO:0000256" key="1">
    <source>
        <dbReference type="SAM" id="MobiDB-lite"/>
    </source>
</evidence>
<dbReference type="PANTHER" id="PTHR16022">
    <property type="entry name" value="WD REPEAT DOMAIN 60"/>
    <property type="match status" value="1"/>
</dbReference>
<dbReference type="Proteomes" id="UP000838756">
    <property type="component" value="Unassembled WGS sequence"/>
</dbReference>
<gene>
    <name evidence="2" type="primary">jg3227</name>
    <name evidence="2" type="ORF">PAEG_LOCUS17613</name>
</gene>
<protein>
    <submittedName>
        <fullName evidence="2">Jg3227 protein</fullName>
    </submittedName>
</protein>
<feature type="compositionally biased region" description="Acidic residues" evidence="1">
    <location>
        <begin position="141"/>
        <end position="158"/>
    </location>
</feature>
<dbReference type="GO" id="GO:0005929">
    <property type="term" value="C:cilium"/>
    <property type="evidence" value="ECO:0007669"/>
    <property type="project" value="GOC"/>
</dbReference>
<evidence type="ECO:0000313" key="3">
    <source>
        <dbReference type="Proteomes" id="UP000838756"/>
    </source>
</evidence>
<evidence type="ECO:0000313" key="2">
    <source>
        <dbReference type="EMBL" id="CAH2241158.1"/>
    </source>
</evidence>
<keyword evidence="3" id="KW-1185">Reference proteome</keyword>
<dbReference type="EMBL" id="CAKXAJ010025574">
    <property type="protein sequence ID" value="CAH2241158.1"/>
    <property type="molecule type" value="Genomic_DNA"/>
</dbReference>
<feature type="region of interest" description="Disordered" evidence="1">
    <location>
        <begin position="201"/>
        <end position="226"/>
    </location>
</feature>
<dbReference type="GO" id="GO:0045504">
    <property type="term" value="F:dynein heavy chain binding"/>
    <property type="evidence" value="ECO:0007669"/>
    <property type="project" value="InterPro"/>
</dbReference>
<dbReference type="GO" id="GO:0045503">
    <property type="term" value="F:dynein light chain binding"/>
    <property type="evidence" value="ECO:0007669"/>
    <property type="project" value="InterPro"/>
</dbReference>
<accession>A0A8S4RU67</accession>
<comment type="caution">
    <text evidence="2">The sequence shown here is derived from an EMBL/GenBank/DDBJ whole genome shotgun (WGS) entry which is preliminary data.</text>
</comment>